<evidence type="ECO:0000313" key="1">
    <source>
        <dbReference type="EMBL" id="VFU42217.1"/>
    </source>
</evidence>
<name>A0A6N2LY57_SALVM</name>
<accession>A0A6N2LY57</accession>
<sequence length="172" mass="19702">MEDKMAAKRMITVMIAGLELNEFLSYDGILRLSSHYTTRLTSRGFSSPICFSRGISCSSTSFSLVENTNTRQINLEMTYDVLYIYCVDYSDQREKLRPVTIKTILMLGASIAPLLSRRSLKPVSFVPLVSLWRQKMLGQRKYSGLRAWRADEKNKINSVFKDIGLSSRSYLF</sequence>
<proteinExistence type="predicted"/>
<reference evidence="1" key="1">
    <citation type="submission" date="2019-03" db="EMBL/GenBank/DDBJ databases">
        <authorList>
            <person name="Mank J."/>
            <person name="Almeida P."/>
        </authorList>
    </citation>
    <scope>NUCLEOTIDE SEQUENCE</scope>
    <source>
        <strain evidence="1">78183</strain>
    </source>
</reference>
<gene>
    <name evidence="1" type="ORF">SVIM_LOCUS251762</name>
</gene>
<dbReference type="EMBL" id="CAADRP010001574">
    <property type="protein sequence ID" value="VFU42217.1"/>
    <property type="molecule type" value="Genomic_DNA"/>
</dbReference>
<protein>
    <submittedName>
        <fullName evidence="1">Uncharacterized protein</fullName>
    </submittedName>
</protein>
<dbReference type="AlphaFoldDB" id="A0A6N2LY57"/>
<organism evidence="1">
    <name type="scientific">Salix viminalis</name>
    <name type="common">Common osier</name>
    <name type="synonym">Basket willow</name>
    <dbReference type="NCBI Taxonomy" id="40686"/>
    <lineage>
        <taxon>Eukaryota</taxon>
        <taxon>Viridiplantae</taxon>
        <taxon>Streptophyta</taxon>
        <taxon>Embryophyta</taxon>
        <taxon>Tracheophyta</taxon>
        <taxon>Spermatophyta</taxon>
        <taxon>Magnoliopsida</taxon>
        <taxon>eudicotyledons</taxon>
        <taxon>Gunneridae</taxon>
        <taxon>Pentapetalae</taxon>
        <taxon>rosids</taxon>
        <taxon>fabids</taxon>
        <taxon>Malpighiales</taxon>
        <taxon>Salicaceae</taxon>
        <taxon>Saliceae</taxon>
        <taxon>Salix</taxon>
    </lineage>
</organism>